<evidence type="ECO:0000259" key="1">
    <source>
        <dbReference type="Pfam" id="PF19263"/>
    </source>
</evidence>
<feature type="domain" description="NrS-1 polymerase-like helicase" evidence="1">
    <location>
        <begin position="613"/>
        <end position="709"/>
    </location>
</feature>
<dbReference type="SUPFAM" id="SSF52540">
    <property type="entry name" value="P-loop containing nucleoside triphosphate hydrolases"/>
    <property type="match status" value="1"/>
</dbReference>
<dbReference type="InterPro" id="IPR045455">
    <property type="entry name" value="NrS-1_pol-like_helicase"/>
</dbReference>
<evidence type="ECO:0000259" key="2">
    <source>
        <dbReference type="Pfam" id="PF23162"/>
    </source>
</evidence>
<reference evidence="3 4" key="1">
    <citation type="journal article" date="2019" name="Sci. Rep.">
        <title>Comparative genomics of chytrid fungi reveal insights into the obligate biotrophic and pathogenic lifestyle of Synchytrium endobioticum.</title>
        <authorList>
            <person name="van de Vossenberg B.T.L.H."/>
            <person name="Warris S."/>
            <person name="Nguyen H.D.T."/>
            <person name="van Gent-Pelzer M.P.E."/>
            <person name="Joly D.L."/>
            <person name="van de Geest H.C."/>
            <person name="Bonants P.J.M."/>
            <person name="Smith D.S."/>
            <person name="Levesque C.A."/>
            <person name="van der Lee T.A.J."/>
        </authorList>
    </citation>
    <scope>NUCLEOTIDE SEQUENCE [LARGE SCALE GENOMIC DNA]</scope>
    <source>
        <strain evidence="3 4">JEL517</strain>
    </source>
</reference>
<accession>A0A507BY29</accession>
<dbReference type="EMBL" id="QEAO01000088">
    <property type="protein sequence ID" value="TPX30183.1"/>
    <property type="molecule type" value="Genomic_DNA"/>
</dbReference>
<dbReference type="AlphaFoldDB" id="A0A507BY29"/>
<dbReference type="PROSITE" id="PS00675">
    <property type="entry name" value="SIGMA54_INTERACT_1"/>
    <property type="match status" value="1"/>
</dbReference>
<protein>
    <recommendedName>
        <fullName evidence="5">SF3 helicase domain-containing protein</fullName>
    </recommendedName>
</protein>
<evidence type="ECO:0000313" key="3">
    <source>
        <dbReference type="EMBL" id="TPX30183.1"/>
    </source>
</evidence>
<evidence type="ECO:0000313" key="4">
    <source>
        <dbReference type="Proteomes" id="UP000319731"/>
    </source>
</evidence>
<comment type="caution">
    <text evidence="3">The sequence shown here is derived from an EMBL/GenBank/DDBJ whole genome shotgun (WGS) entry which is preliminary data.</text>
</comment>
<organism evidence="3 4">
    <name type="scientific">Synchytrium microbalum</name>
    <dbReference type="NCBI Taxonomy" id="1806994"/>
    <lineage>
        <taxon>Eukaryota</taxon>
        <taxon>Fungi</taxon>
        <taxon>Fungi incertae sedis</taxon>
        <taxon>Chytridiomycota</taxon>
        <taxon>Chytridiomycota incertae sedis</taxon>
        <taxon>Chytridiomycetes</taxon>
        <taxon>Synchytriales</taxon>
        <taxon>Synchytriaceae</taxon>
        <taxon>Synchytrium</taxon>
    </lineage>
</organism>
<dbReference type="RefSeq" id="XP_031021903.1">
    <property type="nucleotide sequence ID" value="XM_031172122.1"/>
</dbReference>
<keyword evidence="4" id="KW-1185">Reference proteome</keyword>
<dbReference type="GeneID" id="42007419"/>
<gene>
    <name evidence="3" type="ORF">SmJEL517_g06196</name>
</gene>
<proteinExistence type="predicted"/>
<dbReference type="InterPro" id="IPR025662">
    <property type="entry name" value="Sigma_54_int_dom_ATP-bd_1"/>
</dbReference>
<dbReference type="OrthoDB" id="2131500at2759"/>
<name>A0A507BY29_9FUNG</name>
<sequence length="890" mass="100716">MLAKTNAAFLNLYKVSKDDLVVEHTHTSMAGGCYHVELAAKYTSFLSSYVKALTLNEGLYLTERIPKRGGFCFFMDLDFDFVDDVATYTNDEWQECYRLCAARLQEVLKTHQANILAKQCQDEVFDGDHVVDMQVYYGGLRMLGSVKPPERDHDPGWVTTKSYTLLDKEFLPLPLGLDNIEASVACLKLASIFNLEGKELTHPTGLPAALSATVTRRPRHESTSAITPWIYEAYGHDSNVIKSVKTKTAGVGRYVLVELDERYCPFQQREHKGNRQYIILSKRAGSYQKCHDHESCDDLKHHPISFADLPSHVQNILLRLTESNDDDDTDAPRPVVAGQDFRKVNDALGISHDDWRDWNSTAVATGHQLWKEATQCILHPAVVHPVAVRACVLIKQDKSVHKICPDCGADVMSKSDAKKVHRAFSQDILHTPASLNSDGKKTPFQKFTHTVLEEASSQNLRRDRKTGDVYAPVEGLAFAFEKLCDAKTWVQNLFADNREFESDVSNVDKLVKYLQDFKNSAFPFLTTQRNYLGFTNGIYNTVTCEFTELAQVPEDFGVVGKYLPYEFTGMTETPLLDGVLNYQFKPEVHDIIYMLLGRMFGIRDHFGVMLYFLGESGVGKSLLIKVISACVANVGVIGGNLEQTFGLDALYETDLVTCDDLPRNISKVFSQDIFQSCITGGKVNVAAKQKRAIMVEWTTPLFFAGNWYPDYLDMGQISRRIVIANFSRPLQEDDPSLLTRILATELPAFVHKVTRAYNDFLLKHASHSLWTVLPQYFRDERDELRMDRDPLLRFLRERTVYMAGITTAMAIVRKEFAEFFGGPAPKKLNHSSFKAANPLYQITKVKLCKHCRKRHLAGCCDRYNRADSTSRDVVENMQFLDVNEEMSIGL</sequence>
<evidence type="ECO:0008006" key="5">
    <source>
        <dbReference type="Google" id="ProtNLM"/>
    </source>
</evidence>
<dbReference type="Gene3D" id="3.40.50.300">
    <property type="entry name" value="P-loop containing nucleotide triphosphate hydrolases"/>
    <property type="match status" value="1"/>
</dbReference>
<feature type="domain" description="C962R-like N-terminal AEP" evidence="2">
    <location>
        <begin position="25"/>
        <end position="118"/>
    </location>
</feature>
<dbReference type="Pfam" id="PF23162">
    <property type="entry name" value="AEP_C962R"/>
    <property type="match status" value="1"/>
</dbReference>
<dbReference type="Proteomes" id="UP000319731">
    <property type="component" value="Unassembled WGS sequence"/>
</dbReference>
<dbReference type="InterPro" id="IPR027417">
    <property type="entry name" value="P-loop_NTPase"/>
</dbReference>
<dbReference type="InterPro" id="IPR056443">
    <property type="entry name" value="AEP_C962R"/>
</dbReference>
<dbReference type="Pfam" id="PF19263">
    <property type="entry name" value="DUF5906"/>
    <property type="match status" value="1"/>
</dbReference>